<organism evidence="3 4">
    <name type="scientific">Streptomyces ureilyticus</name>
    <dbReference type="NCBI Taxonomy" id="1775131"/>
    <lineage>
        <taxon>Bacteria</taxon>
        <taxon>Bacillati</taxon>
        <taxon>Actinomycetota</taxon>
        <taxon>Actinomycetes</taxon>
        <taxon>Kitasatosporales</taxon>
        <taxon>Streptomycetaceae</taxon>
        <taxon>Streptomyces</taxon>
    </lineage>
</organism>
<name>A0ABX0DUZ1_9ACTN</name>
<feature type="compositionally biased region" description="Low complexity" evidence="1">
    <location>
        <begin position="1"/>
        <end position="15"/>
    </location>
</feature>
<evidence type="ECO:0000256" key="2">
    <source>
        <dbReference type="SAM" id="Phobius"/>
    </source>
</evidence>
<evidence type="ECO:0000313" key="3">
    <source>
        <dbReference type="EMBL" id="NGO45748.1"/>
    </source>
</evidence>
<dbReference type="EMBL" id="JAAKZX010000101">
    <property type="protein sequence ID" value="NGO45748.1"/>
    <property type="molecule type" value="Genomic_DNA"/>
</dbReference>
<reference evidence="3 4" key="1">
    <citation type="submission" date="2020-02" db="EMBL/GenBank/DDBJ databases">
        <title>Whole-genome analyses of novel actinobacteria.</title>
        <authorList>
            <person name="Sahin N."/>
            <person name="Tokatli A."/>
        </authorList>
    </citation>
    <scope>NUCLEOTIDE SEQUENCE [LARGE SCALE GENOMIC DNA]</scope>
    <source>
        <strain evidence="3 4">YC419</strain>
    </source>
</reference>
<feature type="region of interest" description="Disordered" evidence="1">
    <location>
        <begin position="1"/>
        <end position="28"/>
    </location>
</feature>
<comment type="caution">
    <text evidence="3">The sequence shown here is derived from an EMBL/GenBank/DDBJ whole genome shotgun (WGS) entry which is preliminary data.</text>
</comment>
<accession>A0ABX0DUZ1</accession>
<protein>
    <submittedName>
        <fullName evidence="3">Uncharacterized protein</fullName>
    </submittedName>
</protein>
<feature type="transmembrane region" description="Helical" evidence="2">
    <location>
        <begin position="91"/>
        <end position="116"/>
    </location>
</feature>
<evidence type="ECO:0000313" key="4">
    <source>
        <dbReference type="Proteomes" id="UP001518140"/>
    </source>
</evidence>
<keyword evidence="2" id="KW-1133">Transmembrane helix</keyword>
<gene>
    <name evidence="3" type="ORF">G6048_27620</name>
</gene>
<evidence type="ECO:0000256" key="1">
    <source>
        <dbReference type="SAM" id="MobiDB-lite"/>
    </source>
</evidence>
<keyword evidence="2" id="KW-0472">Membrane</keyword>
<keyword evidence="2" id="KW-0812">Transmembrane</keyword>
<sequence length="129" mass="13075">MTFNIGNQQGGSINNVTGDQTIHGGQQGHLTAAADPRALLGTLCAELERVSLPPDIARQVNGEVAYLNAELGSPAPDRPTVAQRLVRITSLLASAGAVVTAGGALAGVLSSFAAWLGPIGDSVLHAIAR</sequence>
<dbReference type="Proteomes" id="UP001518140">
    <property type="component" value="Unassembled WGS sequence"/>
</dbReference>
<proteinExistence type="predicted"/>
<keyword evidence="4" id="KW-1185">Reference proteome</keyword>
<dbReference type="RefSeq" id="WP_165342295.1">
    <property type="nucleotide sequence ID" value="NZ_JAAKZX010000101.1"/>
</dbReference>